<dbReference type="PROSITE" id="PS51253">
    <property type="entry name" value="HTH_CENPB"/>
    <property type="match status" value="1"/>
</dbReference>
<evidence type="ECO:0000256" key="1">
    <source>
        <dbReference type="ARBA" id="ARBA00004123"/>
    </source>
</evidence>
<evidence type="ECO:0000256" key="2">
    <source>
        <dbReference type="ARBA" id="ARBA00023125"/>
    </source>
</evidence>
<dbReference type="InterPro" id="IPR050863">
    <property type="entry name" value="CenT-Element_Derived"/>
</dbReference>
<dbReference type="VEuPathDB" id="VectorBase:GBRI023546"/>
<organism evidence="4 5">
    <name type="scientific">Glossina brevipalpis</name>
    <dbReference type="NCBI Taxonomy" id="37001"/>
    <lineage>
        <taxon>Eukaryota</taxon>
        <taxon>Metazoa</taxon>
        <taxon>Ecdysozoa</taxon>
        <taxon>Arthropoda</taxon>
        <taxon>Hexapoda</taxon>
        <taxon>Insecta</taxon>
        <taxon>Pterygota</taxon>
        <taxon>Neoptera</taxon>
        <taxon>Endopterygota</taxon>
        <taxon>Diptera</taxon>
        <taxon>Brachycera</taxon>
        <taxon>Muscomorpha</taxon>
        <taxon>Hippoboscoidea</taxon>
        <taxon>Glossinidae</taxon>
        <taxon>Glossina</taxon>
    </lineage>
</organism>
<reference evidence="5" key="1">
    <citation type="submission" date="2014-03" db="EMBL/GenBank/DDBJ databases">
        <authorList>
            <person name="Aksoy S."/>
            <person name="Warren W."/>
            <person name="Wilson R.K."/>
        </authorList>
    </citation>
    <scope>NUCLEOTIDE SEQUENCE [LARGE SCALE GENOMIC DNA]</scope>
    <source>
        <strain evidence="5">IAEA</strain>
    </source>
</reference>
<keyword evidence="5" id="KW-1185">Reference proteome</keyword>
<accession>A0A1A9WL48</accession>
<dbReference type="Pfam" id="PF03221">
    <property type="entry name" value="HTH_Tnp_Tc5"/>
    <property type="match status" value="1"/>
</dbReference>
<dbReference type="GO" id="GO:0005634">
    <property type="term" value="C:nucleus"/>
    <property type="evidence" value="ECO:0007669"/>
    <property type="project" value="UniProtKB-SubCell"/>
</dbReference>
<dbReference type="GO" id="GO:0003677">
    <property type="term" value="F:DNA binding"/>
    <property type="evidence" value="ECO:0007669"/>
    <property type="project" value="UniProtKB-KW"/>
</dbReference>
<dbReference type="AlphaFoldDB" id="A0A1A9WL48"/>
<feature type="domain" description="HTH CENPB-type" evidence="3">
    <location>
        <begin position="1"/>
        <end position="73"/>
    </location>
</feature>
<reference evidence="4" key="2">
    <citation type="submission" date="2020-05" db="UniProtKB">
        <authorList>
            <consortium name="EnsemblMetazoa"/>
        </authorList>
    </citation>
    <scope>IDENTIFICATION</scope>
    <source>
        <strain evidence="4">IAEA</strain>
    </source>
</reference>
<dbReference type="SUPFAM" id="SSF46689">
    <property type="entry name" value="Homeodomain-like"/>
    <property type="match status" value="1"/>
</dbReference>
<dbReference type="SMART" id="SM00674">
    <property type="entry name" value="CENPB"/>
    <property type="match status" value="1"/>
</dbReference>
<dbReference type="InterPro" id="IPR009057">
    <property type="entry name" value="Homeodomain-like_sf"/>
</dbReference>
<proteinExistence type="predicted"/>
<dbReference type="PANTHER" id="PTHR19303:SF26">
    <property type="entry name" value="TIGGER TRANSPOSABLE ELEMENT-DERIVED PROTEIN 1"/>
    <property type="match status" value="1"/>
</dbReference>
<comment type="subcellular location">
    <subcellularLocation>
        <location evidence="1">Nucleus</location>
    </subcellularLocation>
</comment>
<evidence type="ECO:0000313" key="4">
    <source>
        <dbReference type="EnsemblMetazoa" id="GBRI023546-PA"/>
    </source>
</evidence>
<dbReference type="Gene3D" id="1.10.10.60">
    <property type="entry name" value="Homeodomain-like"/>
    <property type="match status" value="1"/>
</dbReference>
<protein>
    <recommendedName>
        <fullName evidence="3">HTH CENPB-type domain-containing protein</fullName>
    </recommendedName>
</protein>
<dbReference type="InterPro" id="IPR006600">
    <property type="entry name" value="HTH_CenpB_DNA-bd_dom"/>
</dbReference>
<dbReference type="EnsemblMetazoa" id="GBRI023546-RA">
    <property type="protein sequence ID" value="GBRI023546-PA"/>
    <property type="gene ID" value="GBRI023546"/>
</dbReference>
<keyword evidence="2" id="KW-0238">DNA-binding</keyword>
<evidence type="ECO:0000259" key="3">
    <source>
        <dbReference type="PROSITE" id="PS51253"/>
    </source>
</evidence>
<dbReference type="PANTHER" id="PTHR19303">
    <property type="entry name" value="TRANSPOSON"/>
    <property type="match status" value="1"/>
</dbReference>
<dbReference type="STRING" id="37001.A0A1A9WL48"/>
<name>A0A1A9WL48_9MUSC</name>
<dbReference type="Proteomes" id="UP000091820">
    <property type="component" value="Unassembled WGS sequence"/>
</dbReference>
<evidence type="ECO:0000313" key="5">
    <source>
        <dbReference type="Proteomes" id="UP000091820"/>
    </source>
</evidence>
<sequence length="151" mass="17850">MEKMEQSLTMWIEDITKKRLLLDGNVVKQKALKIFNYLKETEQPSTDEDNHQFVASKRWFENFKKRHSLHSLKIQGERASADAEAADKYSVKLAKIIKEHDYLPDQIFYADETDEHLRRFFRFGIFGPLKRTCPMLTLSGLPLVYHAFMYC</sequence>